<organism evidence="1">
    <name type="scientific">Arundo donax</name>
    <name type="common">Giant reed</name>
    <name type="synonym">Donax arundinaceus</name>
    <dbReference type="NCBI Taxonomy" id="35708"/>
    <lineage>
        <taxon>Eukaryota</taxon>
        <taxon>Viridiplantae</taxon>
        <taxon>Streptophyta</taxon>
        <taxon>Embryophyta</taxon>
        <taxon>Tracheophyta</taxon>
        <taxon>Spermatophyta</taxon>
        <taxon>Magnoliopsida</taxon>
        <taxon>Liliopsida</taxon>
        <taxon>Poales</taxon>
        <taxon>Poaceae</taxon>
        <taxon>PACMAD clade</taxon>
        <taxon>Arundinoideae</taxon>
        <taxon>Arundineae</taxon>
        <taxon>Arundo</taxon>
    </lineage>
</organism>
<protein>
    <submittedName>
        <fullName evidence="1">Uncharacterized protein</fullName>
    </submittedName>
</protein>
<evidence type="ECO:0000313" key="1">
    <source>
        <dbReference type="EMBL" id="JAD15100.1"/>
    </source>
</evidence>
<reference evidence="1" key="2">
    <citation type="journal article" date="2015" name="Data Brief">
        <title>Shoot transcriptome of the giant reed, Arundo donax.</title>
        <authorList>
            <person name="Barrero R.A."/>
            <person name="Guerrero F.D."/>
            <person name="Moolhuijzen P."/>
            <person name="Goolsby J.A."/>
            <person name="Tidwell J."/>
            <person name="Bellgard S.E."/>
            <person name="Bellgard M.I."/>
        </authorList>
    </citation>
    <scope>NUCLEOTIDE SEQUENCE</scope>
    <source>
        <tissue evidence="1">Shoot tissue taken approximately 20 cm above the soil surface</tissue>
    </source>
</reference>
<name>A0A0A8XR52_ARUDO</name>
<dbReference type="EMBL" id="GBRH01282795">
    <property type="protein sequence ID" value="JAD15100.1"/>
    <property type="molecule type" value="Transcribed_RNA"/>
</dbReference>
<reference evidence="1" key="1">
    <citation type="submission" date="2014-09" db="EMBL/GenBank/DDBJ databases">
        <authorList>
            <person name="Magalhaes I.L.F."/>
            <person name="Oliveira U."/>
            <person name="Santos F.R."/>
            <person name="Vidigal T.H.D.A."/>
            <person name="Brescovit A.D."/>
            <person name="Santos A.J."/>
        </authorList>
    </citation>
    <scope>NUCLEOTIDE SEQUENCE</scope>
    <source>
        <tissue evidence="1">Shoot tissue taken approximately 20 cm above the soil surface</tissue>
    </source>
</reference>
<dbReference type="AlphaFoldDB" id="A0A0A8XR52"/>
<accession>A0A0A8XR52</accession>
<sequence>MVVEIHKVHGSFWQAVNNKQIAEAIWISIISQDRTIQLLRHADYYVGLRKLILIGSKMAVCNYG</sequence>
<proteinExistence type="predicted"/>